<proteinExistence type="predicted"/>
<evidence type="ECO:0000256" key="1">
    <source>
        <dbReference type="SAM" id="Phobius"/>
    </source>
</evidence>
<reference evidence="3" key="1">
    <citation type="journal article" date="2019" name="Nat. Commun.">
        <title>Expansion of phycobilisome linker gene families in mesophilic red algae.</title>
        <authorList>
            <person name="Lee J."/>
            <person name="Kim D."/>
            <person name="Bhattacharya D."/>
            <person name="Yoon H.S."/>
        </authorList>
    </citation>
    <scope>NUCLEOTIDE SEQUENCE [LARGE SCALE GENOMIC DNA]</scope>
    <source>
        <strain evidence="3">CCMP 1328</strain>
    </source>
</reference>
<feature type="transmembrane region" description="Helical" evidence="1">
    <location>
        <begin position="58"/>
        <end position="80"/>
    </location>
</feature>
<accession>A0A5J4YH37</accession>
<dbReference type="AlphaFoldDB" id="A0A5J4YH37"/>
<gene>
    <name evidence="2" type="ORF">FVE85_1273</name>
</gene>
<name>A0A5J4YH37_PORPP</name>
<protein>
    <submittedName>
        <fullName evidence="2">Uncharacterized protein</fullName>
    </submittedName>
</protein>
<keyword evidence="3" id="KW-1185">Reference proteome</keyword>
<dbReference type="Proteomes" id="UP000324585">
    <property type="component" value="Unassembled WGS sequence"/>
</dbReference>
<comment type="caution">
    <text evidence="2">The sequence shown here is derived from an EMBL/GenBank/DDBJ whole genome shotgun (WGS) entry which is preliminary data.</text>
</comment>
<evidence type="ECO:0000313" key="3">
    <source>
        <dbReference type="Proteomes" id="UP000324585"/>
    </source>
</evidence>
<organism evidence="2 3">
    <name type="scientific">Porphyridium purpureum</name>
    <name type="common">Red alga</name>
    <name type="synonym">Porphyridium cruentum</name>
    <dbReference type="NCBI Taxonomy" id="35688"/>
    <lineage>
        <taxon>Eukaryota</taxon>
        <taxon>Rhodophyta</taxon>
        <taxon>Bangiophyceae</taxon>
        <taxon>Porphyridiales</taxon>
        <taxon>Porphyridiaceae</taxon>
        <taxon>Porphyridium</taxon>
    </lineage>
</organism>
<dbReference type="EMBL" id="VRMN01000018">
    <property type="protein sequence ID" value="KAA8490826.1"/>
    <property type="molecule type" value="Genomic_DNA"/>
</dbReference>
<keyword evidence="1" id="KW-0812">Transmembrane</keyword>
<keyword evidence="1" id="KW-0472">Membrane</keyword>
<sequence length="147" mass="15886">MLDVTEARSHGGLAELGFTALVRAKHLFRVSKDNEELLPGPVTTSRRVELVSEAMQVLILPVHILCALYMTLFSMLSLLAGNLGPRDPLQAERSTNGGSVKAVQDQSRLLRQYLYSSAPSVLVGAGKAPGTPYHSEDEDELDVVSVV</sequence>
<evidence type="ECO:0000313" key="2">
    <source>
        <dbReference type="EMBL" id="KAA8490826.1"/>
    </source>
</evidence>
<keyword evidence="1" id="KW-1133">Transmembrane helix</keyword>